<dbReference type="AlphaFoldDB" id="A0AAV4LLZ7"/>
<dbReference type="PANTHER" id="PTHR42795">
    <property type="entry name" value="ALANINE DEHYDROGENASE"/>
    <property type="match status" value="1"/>
</dbReference>
<reference evidence="2" key="1">
    <citation type="journal article" date="2023" name="Int. J. Syst. Evol. Microbiol.">
        <title>Collibacillus ludicampi gen. nov., sp. nov., a new soil bacterium of the family Alicyclobacillaceae.</title>
        <authorList>
            <person name="Jojima T."/>
            <person name="Ioku Y."/>
            <person name="Fukuta Y."/>
            <person name="Shirasaka N."/>
            <person name="Matsumura Y."/>
            <person name="Mori M."/>
        </authorList>
    </citation>
    <scope>NUCLEOTIDE SEQUENCE</scope>
    <source>
        <strain evidence="2">TP075</strain>
    </source>
</reference>
<sequence length="90" mass="9649">MIVGIPKEIEKFGVIHYAVANIPDAVPRIATMALTNATLSYVTEIANKGYREAITNNQALARGVNVIEGKVTHQAVAAALGQMYTPLKNI</sequence>
<dbReference type="Gene3D" id="3.40.50.720">
    <property type="entry name" value="NAD(P)-binding Rossmann-like Domain"/>
    <property type="match status" value="1"/>
</dbReference>
<dbReference type="Proteomes" id="UP001057291">
    <property type="component" value="Unassembled WGS sequence"/>
</dbReference>
<evidence type="ECO:0000313" key="3">
    <source>
        <dbReference type="Proteomes" id="UP001057291"/>
    </source>
</evidence>
<dbReference type="Pfam" id="PF01262">
    <property type="entry name" value="AlaDh_PNT_C"/>
    <property type="match status" value="1"/>
</dbReference>
<evidence type="ECO:0000313" key="2">
    <source>
        <dbReference type="EMBL" id="GIM48294.1"/>
    </source>
</evidence>
<dbReference type="GO" id="GO:0005886">
    <property type="term" value="C:plasma membrane"/>
    <property type="evidence" value="ECO:0007669"/>
    <property type="project" value="TreeGrafter"/>
</dbReference>
<dbReference type="GO" id="GO:0000286">
    <property type="term" value="F:alanine dehydrogenase activity"/>
    <property type="evidence" value="ECO:0007669"/>
    <property type="project" value="TreeGrafter"/>
</dbReference>
<proteinExistence type="predicted"/>
<feature type="domain" description="Alanine dehydrogenase/pyridine nucleotide transhydrogenase NAD(H)-binding" evidence="1">
    <location>
        <begin position="10"/>
        <end position="74"/>
    </location>
</feature>
<dbReference type="InterPro" id="IPR007698">
    <property type="entry name" value="AlaDH/PNT_NAD(H)-bd"/>
</dbReference>
<dbReference type="SUPFAM" id="SSF52283">
    <property type="entry name" value="Formate/glycerate dehydrogenase catalytic domain-like"/>
    <property type="match status" value="1"/>
</dbReference>
<gene>
    <name evidence="2" type="ORF">DNHGIG_38430</name>
</gene>
<evidence type="ECO:0000259" key="1">
    <source>
        <dbReference type="Pfam" id="PF01262"/>
    </source>
</evidence>
<dbReference type="EMBL" id="BOQE01000001">
    <property type="protein sequence ID" value="GIM48294.1"/>
    <property type="molecule type" value="Genomic_DNA"/>
</dbReference>
<organism evidence="2 3">
    <name type="scientific">Collibacillus ludicampi</name>
    <dbReference type="NCBI Taxonomy" id="2771369"/>
    <lineage>
        <taxon>Bacteria</taxon>
        <taxon>Bacillati</taxon>
        <taxon>Bacillota</taxon>
        <taxon>Bacilli</taxon>
        <taxon>Bacillales</taxon>
        <taxon>Alicyclobacillaceae</taxon>
        <taxon>Collibacillus</taxon>
    </lineage>
</organism>
<dbReference type="PANTHER" id="PTHR42795:SF1">
    <property type="entry name" value="ALANINE DEHYDROGENASE"/>
    <property type="match status" value="1"/>
</dbReference>
<comment type="caution">
    <text evidence="2">The sequence shown here is derived from an EMBL/GenBank/DDBJ whole genome shotgun (WGS) entry which is preliminary data.</text>
</comment>
<dbReference type="GO" id="GO:0006524">
    <property type="term" value="P:alanine catabolic process"/>
    <property type="evidence" value="ECO:0007669"/>
    <property type="project" value="TreeGrafter"/>
</dbReference>
<dbReference type="RefSeq" id="WP_282201183.1">
    <property type="nucleotide sequence ID" value="NZ_BOQE01000001.1"/>
</dbReference>
<protein>
    <recommendedName>
        <fullName evidence="1">Alanine dehydrogenase/pyridine nucleotide transhydrogenase NAD(H)-binding domain-containing protein</fullName>
    </recommendedName>
</protein>
<keyword evidence="3" id="KW-1185">Reference proteome</keyword>
<accession>A0AAV4LLZ7</accession>
<name>A0AAV4LLZ7_9BACL</name>